<evidence type="ECO:0000256" key="1">
    <source>
        <dbReference type="SAM" id="Phobius"/>
    </source>
</evidence>
<dbReference type="AlphaFoldDB" id="A0A916SR11"/>
<dbReference type="Proteomes" id="UP000620596">
    <property type="component" value="Unassembled WGS sequence"/>
</dbReference>
<gene>
    <name evidence="3" type="ORF">GCM10011496_32940</name>
</gene>
<feature type="chain" id="PRO_5037226248" description="TrbL/VirB6 plasmid conjugal transfer protein" evidence="2">
    <location>
        <begin position="24"/>
        <end position="278"/>
    </location>
</feature>
<feature type="signal peptide" evidence="2">
    <location>
        <begin position="1"/>
        <end position="23"/>
    </location>
</feature>
<feature type="transmembrane region" description="Helical" evidence="1">
    <location>
        <begin position="105"/>
        <end position="127"/>
    </location>
</feature>
<evidence type="ECO:0008006" key="5">
    <source>
        <dbReference type="Google" id="ProtNLM"/>
    </source>
</evidence>
<keyword evidence="1" id="KW-0472">Membrane</keyword>
<reference evidence="3" key="2">
    <citation type="submission" date="2020-09" db="EMBL/GenBank/DDBJ databases">
        <authorList>
            <person name="Sun Q."/>
            <person name="Zhou Y."/>
        </authorList>
    </citation>
    <scope>NUCLEOTIDE SEQUENCE</scope>
    <source>
        <strain evidence="3">CGMCC 1.15322</strain>
    </source>
</reference>
<keyword evidence="1" id="KW-0812">Transmembrane</keyword>
<accession>A0A916SR11</accession>
<sequence length="278" mass="29982">MPSIRRFVLALFMLAAVACSWLAPLDAPAMQQVDAGLKRALISFATARALNAVISVAQGTALSVQPLGVGVTLTPGQLLDPVNDLVEKFSTLMLAASVAFGVQKALIAMGGYWVISLALTAVALGWAGMHFRRQVPPAWLSRTLVILLMLRFAIPVVTLGTDLLWQKFLAPDYAASQLQIDTSSTQAARLGPPVAAPENPGVLDRMKGWLSDNADVKARFEALKLAAEQATDHIIRLIVIFLLQTLVIPLLLLWALYALARSVFERAGRWPEPALQSP</sequence>
<keyword evidence="1" id="KW-1133">Transmembrane helix</keyword>
<evidence type="ECO:0000256" key="2">
    <source>
        <dbReference type="SAM" id="SignalP"/>
    </source>
</evidence>
<feature type="transmembrane region" description="Helical" evidence="1">
    <location>
        <begin position="139"/>
        <end position="159"/>
    </location>
</feature>
<feature type="transmembrane region" description="Helical" evidence="1">
    <location>
        <begin position="234"/>
        <end position="259"/>
    </location>
</feature>
<keyword evidence="2" id="KW-0732">Signal</keyword>
<protein>
    <recommendedName>
        <fullName evidence="5">TrbL/VirB6 plasmid conjugal transfer protein</fullName>
    </recommendedName>
</protein>
<comment type="caution">
    <text evidence="3">The sequence shown here is derived from an EMBL/GenBank/DDBJ whole genome shotgun (WGS) entry which is preliminary data.</text>
</comment>
<proteinExistence type="predicted"/>
<name>A0A916SR11_9BURK</name>
<keyword evidence="4" id="KW-1185">Reference proteome</keyword>
<organism evidence="3 4">
    <name type="scientific">Polaromonas eurypsychrophila</name>
    <dbReference type="NCBI Taxonomy" id="1614635"/>
    <lineage>
        <taxon>Bacteria</taxon>
        <taxon>Pseudomonadati</taxon>
        <taxon>Pseudomonadota</taxon>
        <taxon>Betaproteobacteria</taxon>
        <taxon>Burkholderiales</taxon>
        <taxon>Comamonadaceae</taxon>
        <taxon>Polaromonas</taxon>
    </lineage>
</organism>
<dbReference type="PROSITE" id="PS51257">
    <property type="entry name" value="PROKAR_LIPOPROTEIN"/>
    <property type="match status" value="1"/>
</dbReference>
<evidence type="ECO:0000313" key="4">
    <source>
        <dbReference type="Proteomes" id="UP000620596"/>
    </source>
</evidence>
<reference evidence="3" key="1">
    <citation type="journal article" date="2014" name="Int. J. Syst. Evol. Microbiol.">
        <title>Complete genome sequence of Corynebacterium casei LMG S-19264T (=DSM 44701T), isolated from a smear-ripened cheese.</title>
        <authorList>
            <consortium name="US DOE Joint Genome Institute (JGI-PGF)"/>
            <person name="Walter F."/>
            <person name="Albersmeier A."/>
            <person name="Kalinowski J."/>
            <person name="Ruckert C."/>
        </authorList>
    </citation>
    <scope>NUCLEOTIDE SEQUENCE</scope>
    <source>
        <strain evidence="3">CGMCC 1.15322</strain>
    </source>
</reference>
<dbReference type="EMBL" id="BMIG01000014">
    <property type="protein sequence ID" value="GGB09409.1"/>
    <property type="molecule type" value="Genomic_DNA"/>
</dbReference>
<evidence type="ECO:0000313" key="3">
    <source>
        <dbReference type="EMBL" id="GGB09409.1"/>
    </source>
</evidence>
<dbReference type="RefSeq" id="WP_188709608.1">
    <property type="nucleotide sequence ID" value="NZ_BMIG01000014.1"/>
</dbReference>